<evidence type="ECO:0000256" key="6">
    <source>
        <dbReference type="SAM" id="Phobius"/>
    </source>
</evidence>
<dbReference type="InterPro" id="IPR011701">
    <property type="entry name" value="MFS"/>
</dbReference>
<feature type="transmembrane region" description="Helical" evidence="6">
    <location>
        <begin position="40"/>
        <end position="62"/>
    </location>
</feature>
<dbReference type="PANTHER" id="PTHR23504:SF91">
    <property type="entry name" value="MAJOR FACILITATOR SUPERFAMILY-RELATED"/>
    <property type="match status" value="1"/>
</dbReference>
<name>A0A9D4X0W6_PEA</name>
<dbReference type="InterPro" id="IPR020846">
    <property type="entry name" value="MFS_dom"/>
</dbReference>
<feature type="transmembrane region" description="Helical" evidence="6">
    <location>
        <begin position="447"/>
        <end position="467"/>
    </location>
</feature>
<keyword evidence="9" id="KW-1185">Reference proteome</keyword>
<accession>A0A9D4X0W6</accession>
<evidence type="ECO:0000313" key="9">
    <source>
        <dbReference type="Proteomes" id="UP001058974"/>
    </source>
</evidence>
<feature type="transmembrane region" description="Helical" evidence="6">
    <location>
        <begin position="211"/>
        <end position="232"/>
    </location>
</feature>
<protein>
    <recommendedName>
        <fullName evidence="7">Major facilitator superfamily (MFS) profile domain-containing protein</fullName>
    </recommendedName>
</protein>
<evidence type="ECO:0000256" key="5">
    <source>
        <dbReference type="ARBA" id="ARBA00023136"/>
    </source>
</evidence>
<evidence type="ECO:0000259" key="7">
    <source>
        <dbReference type="PROSITE" id="PS50850"/>
    </source>
</evidence>
<feature type="transmembrane region" description="Helical" evidence="6">
    <location>
        <begin position="82"/>
        <end position="102"/>
    </location>
</feature>
<dbReference type="GO" id="GO:0090333">
    <property type="term" value="P:regulation of stomatal closure"/>
    <property type="evidence" value="ECO:0007669"/>
    <property type="project" value="TreeGrafter"/>
</dbReference>
<feature type="transmembrane region" description="Helical" evidence="6">
    <location>
        <begin position="376"/>
        <end position="397"/>
    </location>
</feature>
<feature type="transmembrane region" description="Helical" evidence="6">
    <location>
        <begin position="349"/>
        <end position="370"/>
    </location>
</feature>
<feature type="transmembrane region" description="Helical" evidence="6">
    <location>
        <begin position="318"/>
        <end position="337"/>
    </location>
</feature>
<dbReference type="GO" id="GO:0022821">
    <property type="term" value="F:solute:potassium antiporter activity"/>
    <property type="evidence" value="ECO:0007669"/>
    <property type="project" value="TreeGrafter"/>
</dbReference>
<organism evidence="8 9">
    <name type="scientific">Pisum sativum</name>
    <name type="common">Garden pea</name>
    <name type="synonym">Lathyrus oleraceus</name>
    <dbReference type="NCBI Taxonomy" id="3888"/>
    <lineage>
        <taxon>Eukaryota</taxon>
        <taxon>Viridiplantae</taxon>
        <taxon>Streptophyta</taxon>
        <taxon>Embryophyta</taxon>
        <taxon>Tracheophyta</taxon>
        <taxon>Spermatophyta</taxon>
        <taxon>Magnoliopsida</taxon>
        <taxon>eudicotyledons</taxon>
        <taxon>Gunneridae</taxon>
        <taxon>Pentapetalae</taxon>
        <taxon>rosids</taxon>
        <taxon>fabids</taxon>
        <taxon>Fabales</taxon>
        <taxon>Fabaceae</taxon>
        <taxon>Papilionoideae</taxon>
        <taxon>50 kb inversion clade</taxon>
        <taxon>NPAAA clade</taxon>
        <taxon>Hologalegina</taxon>
        <taxon>IRL clade</taxon>
        <taxon>Fabeae</taxon>
        <taxon>Lathyrus</taxon>
    </lineage>
</organism>
<feature type="transmembrane region" description="Helical" evidence="6">
    <location>
        <begin position="170"/>
        <end position="191"/>
    </location>
</feature>
<keyword evidence="2" id="KW-0813">Transport</keyword>
<dbReference type="Pfam" id="PF07690">
    <property type="entry name" value="MFS_1"/>
    <property type="match status" value="1"/>
</dbReference>
<dbReference type="GO" id="GO:0009705">
    <property type="term" value="C:plant-type vacuole membrane"/>
    <property type="evidence" value="ECO:0007669"/>
    <property type="project" value="TreeGrafter"/>
</dbReference>
<dbReference type="AlphaFoldDB" id="A0A9D4X0W6"/>
<sequence>MEDFGDQPLLKKQYYHENCPGCKVDEAKELKKDFTFRNVFNIWMVVLCATLPVASLFPYLYFLVKDFNIAETEEDISTYAGYVGSAFMVGRALTSILWGMLADRFGRKPVVIIGIFSVVIFNTLFGVCTSFWMAIMMRLLLGALNGLLGTMKAYSSEIFREEYHAFGQSMFAAAWGVGLAFGPALGGYFAQPVQKYPNIFSRNSFWDKFPYFLPCFIVSAMALAVAISCIWLPETLHNHKVSTEKNEALENGTKEPDKNKMLQKDESLLRNWPLMSSIIVYCVFAIHDIAFIEIFSLWSVSPQRLGGLNFETNDVGNVLSVSGIAIIIFQLGIYQLVQKICGPIVLARIVGVLSIPILQSFPFMTMLSGFTLNISIYSAAILKNLFMEIISTGLYILQNKAVDQHQRGVANGICITAMSACKIIGPAAGGAILTWSQKRMHASFLPGPHVVFFGLNVVEVLALLLTFKPFLTERKTPS</sequence>
<dbReference type="Gramene" id="PSAT_LOCUS21048_t1">
    <property type="protein sequence ID" value="CAL5201849.1"/>
    <property type="gene ID" value="PSAT_LOCUS21048"/>
</dbReference>
<dbReference type="EMBL" id="JAMSHJ010000005">
    <property type="protein sequence ID" value="KAI5410161.1"/>
    <property type="molecule type" value="Genomic_DNA"/>
</dbReference>
<dbReference type="Proteomes" id="UP001058974">
    <property type="component" value="Chromosome 5"/>
</dbReference>
<proteinExistence type="predicted"/>
<dbReference type="PANTHER" id="PTHR23504">
    <property type="entry name" value="MAJOR FACILITATOR SUPERFAMILY DOMAIN-CONTAINING PROTEIN 10"/>
    <property type="match status" value="1"/>
</dbReference>
<dbReference type="SUPFAM" id="SSF103473">
    <property type="entry name" value="MFS general substrate transporter"/>
    <property type="match status" value="1"/>
</dbReference>
<evidence type="ECO:0000313" key="8">
    <source>
        <dbReference type="EMBL" id="KAI5410161.1"/>
    </source>
</evidence>
<evidence type="ECO:0000256" key="4">
    <source>
        <dbReference type="ARBA" id="ARBA00022989"/>
    </source>
</evidence>
<dbReference type="Gene3D" id="1.20.1250.20">
    <property type="entry name" value="MFS general substrate transporter like domains"/>
    <property type="match status" value="1"/>
</dbReference>
<gene>
    <name evidence="8" type="ORF">KIW84_055588</name>
</gene>
<dbReference type="CDD" id="cd17330">
    <property type="entry name" value="MFS_SLC46_TetA_like"/>
    <property type="match status" value="1"/>
</dbReference>
<keyword evidence="4 6" id="KW-1133">Transmembrane helix</keyword>
<comment type="subcellular location">
    <subcellularLocation>
        <location evidence="1">Membrane</location>
        <topology evidence="1">Multi-pass membrane protein</topology>
    </subcellularLocation>
</comment>
<feature type="transmembrane region" description="Helical" evidence="6">
    <location>
        <begin position="409"/>
        <end position="435"/>
    </location>
</feature>
<dbReference type="Gramene" id="Psat05G0558800-T1">
    <property type="protein sequence ID" value="KAI5410161.1"/>
    <property type="gene ID" value="KIW84_055588"/>
</dbReference>
<evidence type="ECO:0000256" key="1">
    <source>
        <dbReference type="ARBA" id="ARBA00004141"/>
    </source>
</evidence>
<evidence type="ECO:0000256" key="3">
    <source>
        <dbReference type="ARBA" id="ARBA00022692"/>
    </source>
</evidence>
<dbReference type="OrthoDB" id="10262656at2759"/>
<keyword evidence="3 6" id="KW-0812">Transmembrane</keyword>
<dbReference type="Gramene" id="Psat5g220240.1">
    <property type="protein sequence ID" value="Psat5g220240.1.cds"/>
    <property type="gene ID" value="Psat5g220240"/>
</dbReference>
<feature type="domain" description="Major facilitator superfamily (MFS) profile" evidence="7">
    <location>
        <begin position="38"/>
        <end position="474"/>
    </location>
</feature>
<dbReference type="PROSITE" id="PS50850">
    <property type="entry name" value="MFS"/>
    <property type="match status" value="1"/>
</dbReference>
<comment type="caution">
    <text evidence="8">The sequence shown here is derived from an EMBL/GenBank/DDBJ whole genome shotgun (WGS) entry which is preliminary data.</text>
</comment>
<feature type="transmembrane region" description="Helical" evidence="6">
    <location>
        <begin position="278"/>
        <end position="298"/>
    </location>
</feature>
<dbReference type="GO" id="GO:0005886">
    <property type="term" value="C:plasma membrane"/>
    <property type="evidence" value="ECO:0007669"/>
    <property type="project" value="TreeGrafter"/>
</dbReference>
<keyword evidence="5 6" id="KW-0472">Membrane</keyword>
<evidence type="ECO:0000256" key="2">
    <source>
        <dbReference type="ARBA" id="ARBA00022448"/>
    </source>
</evidence>
<dbReference type="InterPro" id="IPR036259">
    <property type="entry name" value="MFS_trans_sf"/>
</dbReference>
<reference evidence="8 9" key="1">
    <citation type="journal article" date="2022" name="Nat. Genet.">
        <title>Improved pea reference genome and pan-genome highlight genomic features and evolutionary characteristics.</title>
        <authorList>
            <person name="Yang T."/>
            <person name="Liu R."/>
            <person name="Luo Y."/>
            <person name="Hu S."/>
            <person name="Wang D."/>
            <person name="Wang C."/>
            <person name="Pandey M.K."/>
            <person name="Ge S."/>
            <person name="Xu Q."/>
            <person name="Li N."/>
            <person name="Li G."/>
            <person name="Huang Y."/>
            <person name="Saxena R.K."/>
            <person name="Ji Y."/>
            <person name="Li M."/>
            <person name="Yan X."/>
            <person name="He Y."/>
            <person name="Liu Y."/>
            <person name="Wang X."/>
            <person name="Xiang C."/>
            <person name="Varshney R.K."/>
            <person name="Ding H."/>
            <person name="Gao S."/>
            <person name="Zong X."/>
        </authorList>
    </citation>
    <scope>NUCLEOTIDE SEQUENCE [LARGE SCALE GENOMIC DNA]</scope>
    <source>
        <strain evidence="8 9">cv. Zhongwan 6</strain>
    </source>
</reference>
<feature type="transmembrane region" description="Helical" evidence="6">
    <location>
        <begin position="109"/>
        <end position="125"/>
    </location>
</feature>